<dbReference type="Pfam" id="PF12773">
    <property type="entry name" value="DZR"/>
    <property type="match status" value="1"/>
</dbReference>
<protein>
    <submittedName>
        <fullName evidence="2">Zinc ribbon domain-containing protein</fullName>
    </submittedName>
</protein>
<feature type="domain" description="DZANK-type" evidence="1">
    <location>
        <begin position="165"/>
        <end position="209"/>
    </location>
</feature>
<reference evidence="2" key="1">
    <citation type="journal article" date="2021" name="Nat. Microbiol.">
        <title>Cocultivation of an ultrasmall environmental parasitic bacterium with lytic ability against bacteria associated with wastewater foams.</title>
        <authorList>
            <person name="Batinovic S."/>
            <person name="Rose J.J.A."/>
            <person name="Ratcliffe J."/>
            <person name="Seviour R.J."/>
            <person name="Petrovski S."/>
        </authorList>
    </citation>
    <scope>NUCLEOTIDE SEQUENCE</scope>
    <source>
        <strain evidence="2">CON9</strain>
    </source>
</reference>
<dbReference type="EMBL" id="CP045809">
    <property type="protein sequence ID" value="QHN33922.1"/>
    <property type="molecule type" value="Genomic_DNA"/>
</dbReference>
<evidence type="ECO:0000313" key="3">
    <source>
        <dbReference type="Proteomes" id="UP001059836"/>
    </source>
</evidence>
<dbReference type="RefSeq" id="WP_213246454.1">
    <property type="nucleotide sequence ID" value="NZ_CP045806.1"/>
</dbReference>
<name>A0ABX6IDJ0_9ACTN</name>
<keyword evidence="3" id="KW-1185">Reference proteome</keyword>
<accession>A0ABX6IDJ0</accession>
<evidence type="ECO:0000313" key="2">
    <source>
        <dbReference type="EMBL" id="QHN33922.1"/>
    </source>
</evidence>
<dbReference type="Proteomes" id="UP001059836">
    <property type="component" value="Chromosome"/>
</dbReference>
<organism evidence="2 3">
    <name type="scientific">Gordonia pseudamarae</name>
    <dbReference type="NCBI Taxonomy" id="2831662"/>
    <lineage>
        <taxon>Bacteria</taxon>
        <taxon>Bacillati</taxon>
        <taxon>Actinomycetota</taxon>
        <taxon>Actinomycetes</taxon>
        <taxon>Mycobacteriales</taxon>
        <taxon>Gordoniaceae</taxon>
        <taxon>Gordonia</taxon>
    </lineage>
</organism>
<proteinExistence type="predicted"/>
<gene>
    <name evidence="2" type="ORF">GII31_02370</name>
</gene>
<sequence length="213" mass="23279">MSIRIPFTGNYSDLSNNEGYQFEFRCERCGNGFRSGFQRDIAATGQKFVRSLSHLVGYGKMYRVTSAADRLLDRSTNSEAKDKALTKAVEEVSPHFHQCRGCGDWVCDDGCWNDPIGQCVRCSPNQAHELAQLQAQARRDQMREGLRNVNLVDGVDLGQQSSTRCPSCGTHAAGGRFCTACGSSLAQEVACRGCSHGNPIGAIFCRQCGHSLT</sequence>
<dbReference type="InterPro" id="IPR025874">
    <property type="entry name" value="DZR"/>
</dbReference>
<evidence type="ECO:0000259" key="1">
    <source>
        <dbReference type="Pfam" id="PF12773"/>
    </source>
</evidence>